<evidence type="ECO:0000313" key="3">
    <source>
        <dbReference type="Proteomes" id="UP001500655"/>
    </source>
</evidence>
<reference evidence="2 3" key="1">
    <citation type="journal article" date="2019" name="Int. J. Syst. Evol. Microbiol.">
        <title>The Global Catalogue of Microorganisms (GCM) 10K type strain sequencing project: providing services to taxonomists for standard genome sequencing and annotation.</title>
        <authorList>
            <consortium name="The Broad Institute Genomics Platform"/>
            <consortium name="The Broad Institute Genome Sequencing Center for Infectious Disease"/>
            <person name="Wu L."/>
            <person name="Ma J."/>
        </authorList>
    </citation>
    <scope>NUCLEOTIDE SEQUENCE [LARGE SCALE GENOMIC DNA]</scope>
    <source>
        <strain evidence="2 3">JCM 13249</strain>
    </source>
</reference>
<dbReference type="PANTHER" id="PTHR42998">
    <property type="entry name" value="TYPE I RESTRICTION ENZYME HINDVIIP M PROTEIN-RELATED"/>
    <property type="match status" value="1"/>
</dbReference>
<evidence type="ECO:0000259" key="1">
    <source>
        <dbReference type="Pfam" id="PF02384"/>
    </source>
</evidence>
<proteinExistence type="predicted"/>
<keyword evidence="3" id="KW-1185">Reference proteome</keyword>
<dbReference type="RefSeq" id="WP_344077147.1">
    <property type="nucleotide sequence ID" value="NZ_BAAALS010000003.1"/>
</dbReference>
<dbReference type="GO" id="GO:0032259">
    <property type="term" value="P:methylation"/>
    <property type="evidence" value="ECO:0007669"/>
    <property type="project" value="UniProtKB-KW"/>
</dbReference>
<dbReference type="GO" id="GO:0008168">
    <property type="term" value="F:methyltransferase activity"/>
    <property type="evidence" value="ECO:0007669"/>
    <property type="project" value="UniProtKB-KW"/>
</dbReference>
<accession>A0ABN2JVP7</accession>
<dbReference type="EMBL" id="BAAALS010000003">
    <property type="protein sequence ID" value="GAA1740506.1"/>
    <property type="molecule type" value="Genomic_DNA"/>
</dbReference>
<organism evidence="2 3">
    <name type="scientific">Luedemannella helvata</name>
    <dbReference type="NCBI Taxonomy" id="349315"/>
    <lineage>
        <taxon>Bacteria</taxon>
        <taxon>Bacillati</taxon>
        <taxon>Actinomycetota</taxon>
        <taxon>Actinomycetes</taxon>
        <taxon>Micromonosporales</taxon>
        <taxon>Micromonosporaceae</taxon>
        <taxon>Luedemannella</taxon>
    </lineage>
</organism>
<dbReference type="InterPro" id="IPR029063">
    <property type="entry name" value="SAM-dependent_MTases_sf"/>
</dbReference>
<dbReference type="PANTHER" id="PTHR42998:SF1">
    <property type="entry name" value="TYPE I RESTRICTION ENZYME HINDI METHYLASE SUBUNIT"/>
    <property type="match status" value="1"/>
</dbReference>
<dbReference type="InterPro" id="IPR003356">
    <property type="entry name" value="DNA_methylase_A-5"/>
</dbReference>
<feature type="domain" description="DNA methylase adenine-specific" evidence="1">
    <location>
        <begin position="166"/>
        <end position="409"/>
    </location>
</feature>
<keyword evidence="2" id="KW-0808">Transferase</keyword>
<dbReference type="PRINTS" id="PR00507">
    <property type="entry name" value="N12N6MTFRASE"/>
</dbReference>
<protein>
    <submittedName>
        <fullName evidence="2">N-6 DNA methylase</fullName>
    </submittedName>
</protein>
<sequence>MTEEPSTVIGDATLTASGIARLAGVGRAAVSNWRRRYADFPAPVGGTPASPYFDAREVDQWLRRQGKLRHASTEQWTWRHIETYQPAAQIGDALSVAGAYLLVRSELPANGDALLTPRQLVTRLRTLDRDLAARLRAVLPDEWRDQLKNVVQAVEQLAGEKDPETAFEYLHNQYVSSAQSMSGLAGTPDSVAEVMLTLTGVGRQTFDFTCGTGSILRMAAHKAVEAGTTTHCYGQEIKTQYALIALIRLWFVHRRAQRAGHQAAPAPAVHVGDSLLADAVPELRADVVVANFPFGIHEWGHDQLAYDARWAFGLPPRTEPELAWVQHALSHLAPGGTAVVLMPPAAAARPAGRRIRAELVRRGALRAVVALPAGLMAPAGIGLQVWVLTQPDGAHAHDARILFLDASHHNPPAALVGKVWREFESGDYQEVPGLHRVIAPIELVDERVDLTPQRHLPGPGEQPGDSAQTMARIGELERRLSALARALPNVQPVSATSLGAAPQASLSDLVKSGSITIRRIATPTRLTGVSTIEVAETDPLETAVQARPGDIVTSVVGQEVSFQVVPDHHEQVHLEPGVQVMSVDPTRLDPWFVAGVLSCAVGTRPASRSSMTGNSATRLDLRRFTIPVLSLHEQQLYGRTFRTLAEFQSSLGAAAKLGATVAREIRAGLNAGTLTPAE</sequence>
<dbReference type="SUPFAM" id="SSF53335">
    <property type="entry name" value="S-adenosyl-L-methionine-dependent methyltransferases"/>
    <property type="match status" value="1"/>
</dbReference>
<dbReference type="Pfam" id="PF02384">
    <property type="entry name" value="N6_Mtase"/>
    <property type="match status" value="1"/>
</dbReference>
<dbReference type="Proteomes" id="UP001500655">
    <property type="component" value="Unassembled WGS sequence"/>
</dbReference>
<comment type="caution">
    <text evidence="2">The sequence shown here is derived from an EMBL/GenBank/DDBJ whole genome shotgun (WGS) entry which is preliminary data.</text>
</comment>
<keyword evidence="2" id="KW-0489">Methyltransferase</keyword>
<dbReference type="InterPro" id="IPR052916">
    <property type="entry name" value="Type-I_RE_MTase_Subunit"/>
</dbReference>
<dbReference type="Gene3D" id="3.40.50.150">
    <property type="entry name" value="Vaccinia Virus protein VP39"/>
    <property type="match status" value="1"/>
</dbReference>
<gene>
    <name evidence="2" type="ORF">GCM10009681_09200</name>
</gene>
<evidence type="ECO:0000313" key="2">
    <source>
        <dbReference type="EMBL" id="GAA1740506.1"/>
    </source>
</evidence>
<name>A0ABN2JVP7_9ACTN</name>